<dbReference type="PANTHER" id="PTHR24264">
    <property type="entry name" value="TRYPSIN-RELATED"/>
    <property type="match status" value="1"/>
</dbReference>
<keyword evidence="9" id="KW-0472">Membrane</keyword>
<evidence type="ECO:0000256" key="7">
    <source>
        <dbReference type="RuleBase" id="RU363034"/>
    </source>
</evidence>
<evidence type="ECO:0000313" key="12">
    <source>
        <dbReference type="Proteomes" id="UP000054843"/>
    </source>
</evidence>
<keyword evidence="9" id="KW-1133">Transmembrane helix</keyword>
<dbReference type="PROSITE" id="PS00135">
    <property type="entry name" value="TRYPSIN_SER"/>
    <property type="match status" value="1"/>
</dbReference>
<protein>
    <submittedName>
        <fullName evidence="11">Prostasin</fullName>
    </submittedName>
</protein>
<evidence type="ECO:0000256" key="3">
    <source>
        <dbReference type="ARBA" id="ARBA00022670"/>
    </source>
</evidence>
<dbReference type="InterPro" id="IPR018114">
    <property type="entry name" value="TRYPSIN_HIS"/>
</dbReference>
<dbReference type="OrthoDB" id="546450at2759"/>
<dbReference type="GO" id="GO:0006508">
    <property type="term" value="P:proteolysis"/>
    <property type="evidence" value="ECO:0007669"/>
    <property type="project" value="UniProtKB-KW"/>
</dbReference>
<dbReference type="InterPro" id="IPR001254">
    <property type="entry name" value="Trypsin_dom"/>
</dbReference>
<keyword evidence="4 7" id="KW-0378">Hydrolase</keyword>
<dbReference type="CDD" id="cd00190">
    <property type="entry name" value="Tryp_SPc"/>
    <property type="match status" value="1"/>
</dbReference>
<dbReference type="Pfam" id="PF00089">
    <property type="entry name" value="Trypsin"/>
    <property type="match status" value="1"/>
</dbReference>
<dbReference type="InterPro" id="IPR033116">
    <property type="entry name" value="TRYPSIN_SER"/>
</dbReference>
<dbReference type="PANTHER" id="PTHR24264:SF65">
    <property type="entry name" value="SRCR DOMAIN-CONTAINING PROTEIN"/>
    <property type="match status" value="1"/>
</dbReference>
<dbReference type="InterPro" id="IPR043504">
    <property type="entry name" value="Peptidase_S1_PA_chymotrypsin"/>
</dbReference>
<dbReference type="Gene3D" id="3.50.4.10">
    <property type="entry name" value="Hepatocyte Growth Factor"/>
    <property type="match status" value="1"/>
</dbReference>
<dbReference type="PRINTS" id="PR00722">
    <property type="entry name" value="CHYMOTRYPSIN"/>
</dbReference>
<keyword evidence="9" id="KW-0812">Transmembrane</keyword>
<feature type="domain" description="Peptidase S1" evidence="10">
    <location>
        <begin position="481"/>
        <end position="726"/>
    </location>
</feature>
<dbReference type="SUPFAM" id="SSF50494">
    <property type="entry name" value="Trypsin-like serine proteases"/>
    <property type="match status" value="1"/>
</dbReference>
<evidence type="ECO:0000256" key="9">
    <source>
        <dbReference type="SAM" id="Phobius"/>
    </source>
</evidence>
<comment type="subcellular location">
    <subcellularLocation>
        <location evidence="1">Secreted</location>
    </subcellularLocation>
</comment>
<dbReference type="SMART" id="SM00020">
    <property type="entry name" value="Tryp_SPc"/>
    <property type="match status" value="1"/>
</dbReference>
<keyword evidence="3 7" id="KW-0645">Protease</keyword>
<dbReference type="GO" id="GO:0004252">
    <property type="term" value="F:serine-type endopeptidase activity"/>
    <property type="evidence" value="ECO:0007669"/>
    <property type="project" value="InterPro"/>
</dbReference>
<dbReference type="InterPro" id="IPR009003">
    <property type="entry name" value="Peptidase_S1_PA"/>
</dbReference>
<evidence type="ECO:0000256" key="2">
    <source>
        <dbReference type="ARBA" id="ARBA00022525"/>
    </source>
</evidence>
<evidence type="ECO:0000256" key="6">
    <source>
        <dbReference type="ARBA" id="ARBA00023157"/>
    </source>
</evidence>
<dbReference type="GO" id="GO:0005615">
    <property type="term" value="C:extracellular space"/>
    <property type="evidence" value="ECO:0007669"/>
    <property type="project" value="TreeGrafter"/>
</dbReference>
<keyword evidence="6" id="KW-1015">Disulfide bond</keyword>
<dbReference type="EMBL" id="JYDO01000023">
    <property type="protein sequence ID" value="KRZ76960.1"/>
    <property type="molecule type" value="Genomic_DNA"/>
</dbReference>
<name>A0A0V1MZF3_9BILA</name>
<sequence>MSQAKYGHCTSDKDRLTLSLYGIILMCNERVRARSLIGDVAFSTSAAYTTCSRPLTGLLLANLSLSSTHEQMMMMNEVKLQPDSTGVEIDRYVGGYIVCEYRESGVNAKDELYVFRCSSEKTCCGRECCIPSEAEVLPLWALILLLLLLFFLICALLGGIYYFCQKNKRLTKLKKQYNANLKKRSAGELEKNGHVGECEILINHATKPELVSVTDFESSVGTHREPSTEPCSSEHTQVMQMTSASTNNGDTVDSRRHALILASDKEDRTSDRLSPLTSTPIKETYERPPTPIEVTYHDDSDTGQMQRPQLQHIKTEEQKAQLIYYRPSVDKQKSDTNNYQLLNIVVKEKLLHCNAYEERQKQISHKNVEPVAEADNVQSLMACLSLCWEMRTGFGCFSVSYDFKDKICTLLEFVPKSLPLSSDMYIRRKHSVFAIPTNCTLEGKPTPAGVIAPPLLPPIKSYSNCGKAFYSPFTETTVNRITGGFETRPYSMPWTVSLQAHQTHQCGGTLIQFDPEVFMTDVILTAAHCVLERTLQTRQPDELNVVVSAHRLSHYEYGKQTIGVKRIIAHEHYNFSNPHSDIALVQLKSPVHFSRKAQPICLPSKDLEIKIGQLCTTVGWGFLKEDTFYNDHLMQVQVPILNISACAAEDIYGKRVFDDKMICAGYMEGGRDSCQGDSGGPLICLYDGVWIQQGVVSFGDGCGLKNKPGIYTKITTFRDWIDNALKELAKTRSTL</sequence>
<dbReference type="PROSITE" id="PS00134">
    <property type="entry name" value="TRYPSIN_HIS"/>
    <property type="match status" value="1"/>
</dbReference>
<feature type="region of interest" description="Disordered" evidence="8">
    <location>
        <begin position="265"/>
        <end position="291"/>
    </location>
</feature>
<dbReference type="InterPro" id="IPR050127">
    <property type="entry name" value="Serine_Proteases_S1"/>
</dbReference>
<evidence type="ECO:0000259" key="10">
    <source>
        <dbReference type="PROSITE" id="PS50240"/>
    </source>
</evidence>
<evidence type="ECO:0000256" key="1">
    <source>
        <dbReference type="ARBA" id="ARBA00004613"/>
    </source>
</evidence>
<evidence type="ECO:0000256" key="8">
    <source>
        <dbReference type="SAM" id="MobiDB-lite"/>
    </source>
</evidence>
<dbReference type="SUPFAM" id="SSF57414">
    <property type="entry name" value="Hairpin loop containing domain-like"/>
    <property type="match status" value="1"/>
</dbReference>
<dbReference type="PROSITE" id="PS50240">
    <property type="entry name" value="TRYPSIN_DOM"/>
    <property type="match status" value="1"/>
</dbReference>
<dbReference type="InterPro" id="IPR001314">
    <property type="entry name" value="Peptidase_S1A"/>
</dbReference>
<feature type="transmembrane region" description="Helical" evidence="9">
    <location>
        <begin position="139"/>
        <end position="164"/>
    </location>
</feature>
<evidence type="ECO:0000256" key="5">
    <source>
        <dbReference type="ARBA" id="ARBA00022825"/>
    </source>
</evidence>
<proteinExistence type="predicted"/>
<dbReference type="AlphaFoldDB" id="A0A0V1MZF3"/>
<dbReference type="Gene3D" id="2.40.10.10">
    <property type="entry name" value="Trypsin-like serine proteases"/>
    <property type="match status" value="1"/>
</dbReference>
<organism evidence="11 12">
    <name type="scientific">Trichinella papuae</name>
    <dbReference type="NCBI Taxonomy" id="268474"/>
    <lineage>
        <taxon>Eukaryota</taxon>
        <taxon>Metazoa</taxon>
        <taxon>Ecdysozoa</taxon>
        <taxon>Nematoda</taxon>
        <taxon>Enoplea</taxon>
        <taxon>Dorylaimia</taxon>
        <taxon>Trichinellida</taxon>
        <taxon>Trichinellidae</taxon>
        <taxon>Trichinella</taxon>
    </lineage>
</organism>
<evidence type="ECO:0000313" key="11">
    <source>
        <dbReference type="EMBL" id="KRZ76960.1"/>
    </source>
</evidence>
<comment type="caution">
    <text evidence="11">The sequence shown here is derived from an EMBL/GenBank/DDBJ whole genome shotgun (WGS) entry which is preliminary data.</text>
</comment>
<keyword evidence="5 7" id="KW-0720">Serine protease</keyword>
<gene>
    <name evidence="11" type="primary">Prss8</name>
    <name evidence="11" type="ORF">T10_6265</name>
</gene>
<keyword evidence="12" id="KW-1185">Reference proteome</keyword>
<dbReference type="Proteomes" id="UP000054843">
    <property type="component" value="Unassembled WGS sequence"/>
</dbReference>
<accession>A0A0V1MZF3</accession>
<keyword evidence="2" id="KW-0964">Secreted</keyword>
<dbReference type="STRING" id="268474.A0A0V1MZF3"/>
<evidence type="ECO:0000256" key="4">
    <source>
        <dbReference type="ARBA" id="ARBA00022801"/>
    </source>
</evidence>
<reference evidence="11 12" key="1">
    <citation type="submission" date="2015-01" db="EMBL/GenBank/DDBJ databases">
        <title>Evolution of Trichinella species and genotypes.</title>
        <authorList>
            <person name="Korhonen P.K."/>
            <person name="Edoardo P."/>
            <person name="Giuseppe L.R."/>
            <person name="Gasser R.B."/>
        </authorList>
    </citation>
    <scope>NUCLEOTIDE SEQUENCE [LARGE SCALE GENOMIC DNA]</scope>
    <source>
        <strain evidence="11">ISS1980</strain>
    </source>
</reference>
<dbReference type="FunFam" id="2.40.10.10:FF:000003">
    <property type="entry name" value="Transmembrane serine protease 3"/>
    <property type="match status" value="1"/>
</dbReference>